<dbReference type="KEGG" id="lcy:LC20004_13910"/>
<dbReference type="RefSeq" id="WP_010012280.1">
    <property type="nucleotide sequence ID" value="NZ_AEOS01000018.1"/>
</dbReference>
<protein>
    <submittedName>
        <fullName evidence="1">Uncharacterized protein</fullName>
    </submittedName>
</protein>
<accession>A0A2D1KS07</accession>
<keyword evidence="2" id="KW-1185">Reference proteome</keyword>
<dbReference type="EMBL" id="CP017697">
    <property type="protein sequence ID" value="ATO44925.1"/>
    <property type="molecule type" value="Genomic_DNA"/>
</dbReference>
<dbReference type="Proteomes" id="UP000223559">
    <property type="component" value="Chromosome"/>
</dbReference>
<gene>
    <name evidence="1" type="ORF">LC20004_13910</name>
</gene>
<evidence type="ECO:0000313" key="2">
    <source>
        <dbReference type="Proteomes" id="UP000223559"/>
    </source>
</evidence>
<dbReference type="OrthoDB" id="2295942at2"/>
<sequence>MVFNNYVPVMALLLVVALIVFLQYQLGVRRSSVRMASVLPISYSILFTVLTVVVGGWQMEAILFVVSQWLVGYWFYFIYEFGRRSAKEAVTETKREYVLQADKNDK</sequence>
<name>A0A2D1KS07_9LACO</name>
<evidence type="ECO:0000313" key="1">
    <source>
        <dbReference type="EMBL" id="ATO44925.1"/>
    </source>
</evidence>
<organism evidence="1 2">
    <name type="scientific">Loigolactobacillus coryniformis subsp. torquens DSM 20004 = KCTC 3535</name>
    <dbReference type="NCBI Taxonomy" id="1423822"/>
    <lineage>
        <taxon>Bacteria</taxon>
        <taxon>Bacillati</taxon>
        <taxon>Bacillota</taxon>
        <taxon>Bacilli</taxon>
        <taxon>Lactobacillales</taxon>
        <taxon>Lactobacillaceae</taxon>
        <taxon>Loigolactobacillus</taxon>
    </lineage>
</organism>
<dbReference type="AlphaFoldDB" id="A0A2D1KS07"/>
<reference evidence="1 2" key="1">
    <citation type="submission" date="2016-10" db="EMBL/GenBank/DDBJ databases">
        <title>The whole genome sequencing and assembly of L. cotyniformis subsp. torquens DSM 20004 strain.</title>
        <authorList>
            <person name="Park M.-K."/>
            <person name="Lee Y.-J."/>
            <person name="Yi H."/>
            <person name="Bahn Y.-S."/>
            <person name="Kim J.F."/>
            <person name="Lee D.-W."/>
        </authorList>
    </citation>
    <scope>NUCLEOTIDE SEQUENCE [LARGE SCALE GENOMIC DNA]</scope>
    <source>
        <strain evidence="1 2">DSM 20004</strain>
    </source>
</reference>
<proteinExistence type="predicted"/>